<gene>
    <name evidence="3" type="ORF">A2774_00225</name>
</gene>
<dbReference type="InterPro" id="IPR028096">
    <property type="entry name" value="EfeO_Cupredoxin"/>
</dbReference>
<dbReference type="AlphaFoldDB" id="A0A1F7GCN8"/>
<dbReference type="PANTHER" id="PTHR36507">
    <property type="entry name" value="BLL1555 PROTEIN"/>
    <property type="match status" value="1"/>
</dbReference>
<dbReference type="Proteomes" id="UP000177208">
    <property type="component" value="Unassembled WGS sequence"/>
</dbReference>
<feature type="compositionally biased region" description="Acidic residues" evidence="1">
    <location>
        <begin position="36"/>
        <end position="59"/>
    </location>
</feature>
<evidence type="ECO:0000259" key="2">
    <source>
        <dbReference type="Pfam" id="PF13473"/>
    </source>
</evidence>
<feature type="domain" description="EfeO-type cupredoxin-like" evidence="2">
    <location>
        <begin position="70"/>
        <end position="157"/>
    </location>
</feature>
<dbReference type="InterPro" id="IPR052721">
    <property type="entry name" value="ET_Amicyanin"/>
</dbReference>
<proteinExistence type="predicted"/>
<dbReference type="Gene3D" id="2.60.40.420">
    <property type="entry name" value="Cupredoxins - blue copper proteins"/>
    <property type="match status" value="1"/>
</dbReference>
<dbReference type="EMBL" id="MFZG01000019">
    <property type="protein sequence ID" value="OGK16710.1"/>
    <property type="molecule type" value="Genomic_DNA"/>
</dbReference>
<organism evidence="3 4">
    <name type="scientific">Candidatus Roizmanbacteria bacterium RIFCSPHIGHO2_01_FULL_39_12c</name>
    <dbReference type="NCBI Taxonomy" id="1802031"/>
    <lineage>
        <taxon>Bacteria</taxon>
        <taxon>Candidatus Roizmaniibacteriota</taxon>
    </lineage>
</organism>
<dbReference type="InterPro" id="IPR008972">
    <property type="entry name" value="Cupredoxin"/>
</dbReference>
<accession>A0A1F7GCN8</accession>
<dbReference type="SUPFAM" id="SSF49503">
    <property type="entry name" value="Cupredoxins"/>
    <property type="match status" value="1"/>
</dbReference>
<sequence>MQNKTLLFILIGILLLGGVFLLSRQQQSSVAPTDQVMEESFEVTEGDEEVMTEDETMEEEEVMEEGDLEEDMQVSLTDAGFEPQTITVAAGSMVVWVNDTEATGNVSSAVHPTHEEYPPLNLSDFEPGDSVSLVFDEPGTYKYHDHLNPSKFGTVVVE</sequence>
<dbReference type="Pfam" id="PF13473">
    <property type="entry name" value="Cupredoxin_1"/>
    <property type="match status" value="1"/>
</dbReference>
<evidence type="ECO:0000313" key="3">
    <source>
        <dbReference type="EMBL" id="OGK16710.1"/>
    </source>
</evidence>
<feature type="region of interest" description="Disordered" evidence="1">
    <location>
        <begin position="31"/>
        <end position="59"/>
    </location>
</feature>
<comment type="caution">
    <text evidence="3">The sequence shown here is derived from an EMBL/GenBank/DDBJ whole genome shotgun (WGS) entry which is preliminary data.</text>
</comment>
<protein>
    <recommendedName>
        <fullName evidence="2">EfeO-type cupredoxin-like domain-containing protein</fullName>
    </recommendedName>
</protein>
<dbReference type="PANTHER" id="PTHR36507:SF1">
    <property type="entry name" value="BLL1555 PROTEIN"/>
    <property type="match status" value="1"/>
</dbReference>
<evidence type="ECO:0000256" key="1">
    <source>
        <dbReference type="SAM" id="MobiDB-lite"/>
    </source>
</evidence>
<reference evidence="3 4" key="1">
    <citation type="journal article" date="2016" name="Nat. Commun.">
        <title>Thousands of microbial genomes shed light on interconnected biogeochemical processes in an aquifer system.</title>
        <authorList>
            <person name="Anantharaman K."/>
            <person name="Brown C.T."/>
            <person name="Hug L.A."/>
            <person name="Sharon I."/>
            <person name="Castelle C.J."/>
            <person name="Probst A.J."/>
            <person name="Thomas B.C."/>
            <person name="Singh A."/>
            <person name="Wilkins M.J."/>
            <person name="Karaoz U."/>
            <person name="Brodie E.L."/>
            <person name="Williams K.H."/>
            <person name="Hubbard S.S."/>
            <person name="Banfield J.F."/>
        </authorList>
    </citation>
    <scope>NUCLEOTIDE SEQUENCE [LARGE SCALE GENOMIC DNA]</scope>
</reference>
<name>A0A1F7GCN8_9BACT</name>
<evidence type="ECO:0000313" key="4">
    <source>
        <dbReference type="Proteomes" id="UP000177208"/>
    </source>
</evidence>